<dbReference type="Gene3D" id="3.40.50.11540">
    <property type="entry name" value="NADH-ubiquinone oxidoreductase 51kDa subunit"/>
    <property type="match status" value="1"/>
</dbReference>
<feature type="binding site" evidence="8">
    <location>
        <position position="418"/>
    </location>
    <ligand>
        <name>[4Fe-4S] cluster</name>
        <dbReference type="ChEBI" id="CHEBI:49883"/>
        <label>2</label>
    </ligand>
</feature>
<evidence type="ECO:0000256" key="2">
    <source>
        <dbReference type="ARBA" id="ARBA00022485"/>
    </source>
</evidence>
<keyword evidence="7 8" id="KW-0411">Iron-sulfur</keyword>
<dbReference type="InterPro" id="IPR017896">
    <property type="entry name" value="4Fe4S_Fe-S-bd"/>
</dbReference>
<name>A0ABU9Z294_9RHOO</name>
<dbReference type="InterPro" id="IPR010208">
    <property type="entry name" value="Ion_transpt_RnfC/RsxC"/>
</dbReference>
<keyword evidence="5 8" id="KW-0249">Electron transport</keyword>
<dbReference type="InterPro" id="IPR017900">
    <property type="entry name" value="4Fe4S_Fe_S_CS"/>
</dbReference>
<dbReference type="Proteomes" id="UP001410394">
    <property type="component" value="Unassembled WGS sequence"/>
</dbReference>
<dbReference type="InterPro" id="IPR019554">
    <property type="entry name" value="Soluble_ligand-bd"/>
</dbReference>
<dbReference type="EMBL" id="JBDIVE010000010">
    <property type="protein sequence ID" value="MEN3070158.1"/>
    <property type="molecule type" value="Genomic_DNA"/>
</dbReference>
<feature type="binding site" evidence="8">
    <location>
        <position position="425"/>
    </location>
    <ligand>
        <name>[4Fe-4S] cluster</name>
        <dbReference type="ChEBI" id="CHEBI:49883"/>
        <label>1</label>
    </ligand>
</feature>
<evidence type="ECO:0000256" key="5">
    <source>
        <dbReference type="ARBA" id="ARBA00022982"/>
    </source>
</evidence>
<evidence type="ECO:0000256" key="8">
    <source>
        <dbReference type="HAMAP-Rule" id="MF_00461"/>
    </source>
</evidence>
<accession>A0ABU9Z294</accession>
<keyword evidence="8" id="KW-1278">Translocase</keyword>
<dbReference type="HAMAP" id="MF_00461">
    <property type="entry name" value="RsxC_RnfC"/>
    <property type="match status" value="1"/>
</dbReference>
<evidence type="ECO:0000256" key="9">
    <source>
        <dbReference type="SAM" id="MobiDB-lite"/>
    </source>
</evidence>
<feature type="compositionally biased region" description="Low complexity" evidence="9">
    <location>
        <begin position="485"/>
        <end position="500"/>
    </location>
</feature>
<dbReference type="Pfam" id="PF10531">
    <property type="entry name" value="SLBB"/>
    <property type="match status" value="1"/>
</dbReference>
<dbReference type="InterPro" id="IPR026902">
    <property type="entry name" value="RnfC_N"/>
</dbReference>
<keyword evidence="1 8" id="KW-0813">Transport</keyword>
<dbReference type="Pfam" id="PF13237">
    <property type="entry name" value="Fer4_10"/>
    <property type="match status" value="1"/>
</dbReference>
<dbReference type="PANTHER" id="PTHR43034:SF2">
    <property type="entry name" value="ION-TRANSLOCATING OXIDOREDUCTASE COMPLEX SUBUNIT C"/>
    <property type="match status" value="1"/>
</dbReference>
<keyword evidence="3 8" id="KW-0479">Metal-binding</keyword>
<evidence type="ECO:0000256" key="4">
    <source>
        <dbReference type="ARBA" id="ARBA00022737"/>
    </source>
</evidence>
<keyword evidence="8" id="KW-1003">Cell membrane</keyword>
<dbReference type="InterPro" id="IPR011538">
    <property type="entry name" value="Nuo51_FMN-bd"/>
</dbReference>
<dbReference type="SUPFAM" id="SSF142019">
    <property type="entry name" value="Nqo1 FMN-binding domain-like"/>
    <property type="match status" value="1"/>
</dbReference>
<sequence length="500" mass="52416">MSAIVIPPIRKLLQRWGVHPDSHKFPACGLAIEEAGLPPLLTVPLSQHVGAAARPVVAVGDQVLRGQLIADAVGNISAPLHAPTSGVVVAIAEASMPHPSGLPDLAIHIRPDGRDEWAPLHAEHYPINLDGAEIARRVAAAGIVGMGGATFPSAVKLALGAKNKITTLILNGSECEPYLSCDDRLMQEHADGIVEGARLILKATGATRVLVGIEDNKPEAITAMKIAAKAYPEVFIAKVPSRYPMGADRQLIQTLTGIEAPADGRAADVGVVVHNVGTAYAVHRALRFGEPLTERVITVAGGAVREPRNLRARIGTPMSYLFERCGGLASSPARVVVGGPMMGIGVPNFEAPVVKGASGALALTAAEVGEREPSACIRCSSCVSACPVGLMPLEMASLINANELGKADDIGLGDCLTCGACGFVCPSRIPLVQYFYHAKGELSAMSRDKKRLDNIKALTDAKTERIEREKREKAEAHARRKAERAAAAAAEKPSKSEAAS</sequence>
<feature type="binding site" evidence="8">
    <location>
        <position position="376"/>
    </location>
    <ligand>
        <name>[4Fe-4S] cluster</name>
        <dbReference type="ChEBI" id="CHEBI:49883"/>
        <label>1</label>
    </ligand>
</feature>
<comment type="subcellular location">
    <subcellularLocation>
        <location evidence="8">Cell inner membrane</location>
        <topology evidence="8">Peripheral membrane protein</topology>
    </subcellularLocation>
</comment>
<dbReference type="PROSITE" id="PS00198">
    <property type="entry name" value="4FE4S_FER_1"/>
    <property type="match status" value="1"/>
</dbReference>
<feature type="region of interest" description="Disordered" evidence="9">
    <location>
        <begin position="464"/>
        <end position="500"/>
    </location>
</feature>
<comment type="similarity">
    <text evidence="8">Belongs to the 4Fe4S bacterial-type ferredoxin family. RnfC subfamily.</text>
</comment>
<dbReference type="EC" id="7.-.-.-" evidence="8"/>
<feature type="domain" description="4Fe-4S ferredoxin-type" evidence="10">
    <location>
        <begin position="367"/>
        <end position="396"/>
    </location>
</feature>
<reference evidence="11 12" key="1">
    <citation type="journal article" date="2018" name="Int. J. Syst. Evol. Microbiol.">
        <title>Uliginosibacterium sediminicola sp. nov., isolated from freshwater sediment.</title>
        <authorList>
            <person name="Hwang W.M."/>
            <person name="Kim S.M."/>
            <person name="Kang K."/>
            <person name="Ahn T.Y."/>
        </authorList>
    </citation>
    <scope>NUCLEOTIDE SEQUENCE [LARGE SCALE GENOMIC DNA]</scope>
    <source>
        <strain evidence="11 12">M1-21</strain>
    </source>
</reference>
<dbReference type="PROSITE" id="PS51379">
    <property type="entry name" value="4FE4S_FER_2"/>
    <property type="match status" value="2"/>
</dbReference>
<feature type="binding site" evidence="8">
    <location>
        <position position="382"/>
    </location>
    <ligand>
        <name>[4Fe-4S] cluster</name>
        <dbReference type="ChEBI" id="CHEBI:49883"/>
        <label>1</label>
    </ligand>
</feature>
<protein>
    <recommendedName>
        <fullName evidence="8">Ion-translocating oxidoreductase complex subunit C</fullName>
        <ecNumber evidence="8">7.-.-.-</ecNumber>
    </recommendedName>
    <alternativeName>
        <fullName evidence="8">Rnf electron transport complex subunit C</fullName>
    </alternativeName>
</protein>
<dbReference type="PANTHER" id="PTHR43034">
    <property type="entry name" value="ION-TRANSLOCATING OXIDOREDUCTASE COMPLEX SUBUNIT C"/>
    <property type="match status" value="1"/>
</dbReference>
<evidence type="ECO:0000313" key="11">
    <source>
        <dbReference type="EMBL" id="MEN3070158.1"/>
    </source>
</evidence>
<dbReference type="InterPro" id="IPR037225">
    <property type="entry name" value="Nuo51_FMN-bd_sf"/>
</dbReference>
<comment type="subunit">
    <text evidence="8">The complex is composed of six subunits: RnfA, RnfB, RnfC, RnfD, RnfE and RnfG.</text>
</comment>
<dbReference type="RefSeq" id="WP_345920932.1">
    <property type="nucleotide sequence ID" value="NZ_JBDIVE010000010.1"/>
</dbReference>
<evidence type="ECO:0000256" key="3">
    <source>
        <dbReference type="ARBA" id="ARBA00022723"/>
    </source>
</evidence>
<comment type="caution">
    <text evidence="11">The sequence shown here is derived from an EMBL/GenBank/DDBJ whole genome shotgun (WGS) entry which is preliminary data.</text>
</comment>
<evidence type="ECO:0000259" key="10">
    <source>
        <dbReference type="PROSITE" id="PS51379"/>
    </source>
</evidence>
<keyword evidence="6 8" id="KW-0408">Iron</keyword>
<comment type="function">
    <text evidence="8">Part of a membrane-bound complex that couples electron transfer with translocation of ions across the membrane.</text>
</comment>
<keyword evidence="8" id="KW-0472">Membrane</keyword>
<keyword evidence="2 8" id="KW-0004">4Fe-4S</keyword>
<dbReference type="NCBIfam" id="TIGR01945">
    <property type="entry name" value="rnfC"/>
    <property type="match status" value="1"/>
</dbReference>
<dbReference type="SUPFAM" id="SSF46548">
    <property type="entry name" value="alpha-helical ferredoxin"/>
    <property type="match status" value="1"/>
</dbReference>
<feature type="domain" description="4Fe-4S ferredoxin-type" evidence="10">
    <location>
        <begin position="406"/>
        <end position="435"/>
    </location>
</feature>
<feature type="binding site" evidence="8">
    <location>
        <position position="415"/>
    </location>
    <ligand>
        <name>[4Fe-4S] cluster</name>
        <dbReference type="ChEBI" id="CHEBI:49883"/>
        <label>2</label>
    </ligand>
</feature>
<feature type="compositionally biased region" description="Basic and acidic residues" evidence="9">
    <location>
        <begin position="464"/>
        <end position="477"/>
    </location>
</feature>
<gene>
    <name evidence="11" type="primary">rsxC</name>
    <name evidence="8" type="synonym">rnfC</name>
    <name evidence="11" type="ORF">ABDB84_16865</name>
</gene>
<evidence type="ECO:0000256" key="7">
    <source>
        <dbReference type="ARBA" id="ARBA00023014"/>
    </source>
</evidence>
<feature type="binding site" evidence="8">
    <location>
        <position position="421"/>
    </location>
    <ligand>
        <name>[4Fe-4S] cluster</name>
        <dbReference type="ChEBI" id="CHEBI:49883"/>
        <label>2</label>
    </ligand>
</feature>
<keyword evidence="12" id="KW-1185">Reference proteome</keyword>
<proteinExistence type="inferred from homology"/>
<dbReference type="Pfam" id="PF13375">
    <property type="entry name" value="RnfC_N"/>
    <property type="match status" value="1"/>
</dbReference>
<feature type="binding site" evidence="8">
    <location>
        <position position="386"/>
    </location>
    <ligand>
        <name>[4Fe-4S] cluster</name>
        <dbReference type="ChEBI" id="CHEBI:49883"/>
        <label>2</label>
    </ligand>
</feature>
<evidence type="ECO:0000256" key="1">
    <source>
        <dbReference type="ARBA" id="ARBA00022448"/>
    </source>
</evidence>
<keyword evidence="8" id="KW-0997">Cell inner membrane</keyword>
<comment type="cofactor">
    <cofactor evidence="8">
        <name>[4Fe-4S] cluster</name>
        <dbReference type="ChEBI" id="CHEBI:49883"/>
    </cofactor>
    <text evidence="8">Binds 2 [4Fe-4S] clusters per subunit.</text>
</comment>
<dbReference type="Pfam" id="PF01512">
    <property type="entry name" value="Complex1_51K"/>
    <property type="match status" value="1"/>
</dbReference>
<dbReference type="Gene3D" id="3.30.70.3270">
    <property type="match status" value="1"/>
</dbReference>
<evidence type="ECO:0000313" key="12">
    <source>
        <dbReference type="Proteomes" id="UP001410394"/>
    </source>
</evidence>
<dbReference type="NCBIfam" id="NF003454">
    <property type="entry name" value="PRK05035.1"/>
    <property type="match status" value="1"/>
</dbReference>
<organism evidence="11 12">
    <name type="scientific">Uliginosibacterium sediminicola</name>
    <dbReference type="NCBI Taxonomy" id="2024550"/>
    <lineage>
        <taxon>Bacteria</taxon>
        <taxon>Pseudomonadati</taxon>
        <taxon>Pseudomonadota</taxon>
        <taxon>Betaproteobacteria</taxon>
        <taxon>Rhodocyclales</taxon>
        <taxon>Zoogloeaceae</taxon>
        <taxon>Uliginosibacterium</taxon>
    </lineage>
</organism>
<evidence type="ECO:0000256" key="6">
    <source>
        <dbReference type="ARBA" id="ARBA00023004"/>
    </source>
</evidence>
<keyword evidence="4 8" id="KW-0677">Repeat</keyword>
<feature type="binding site" evidence="8">
    <location>
        <position position="379"/>
    </location>
    <ligand>
        <name>[4Fe-4S] cluster</name>
        <dbReference type="ChEBI" id="CHEBI:49883"/>
        <label>1</label>
    </ligand>
</feature>